<reference evidence="2 3" key="1">
    <citation type="journal article" date="2018" name="Mol. Biol. Evol.">
        <title>Broad Genomic Sampling Reveals a Smut Pathogenic Ancestry of the Fungal Clade Ustilaginomycotina.</title>
        <authorList>
            <person name="Kijpornyongpan T."/>
            <person name="Mondo S.J."/>
            <person name="Barry K."/>
            <person name="Sandor L."/>
            <person name="Lee J."/>
            <person name="Lipzen A."/>
            <person name="Pangilinan J."/>
            <person name="LaButti K."/>
            <person name="Hainaut M."/>
            <person name="Henrissat B."/>
            <person name="Grigoriev I.V."/>
            <person name="Spatafora J.W."/>
            <person name="Aime M.C."/>
        </authorList>
    </citation>
    <scope>NUCLEOTIDE SEQUENCE [LARGE SCALE GENOMIC DNA]</scope>
    <source>
        <strain evidence="2 3">MCA 3645</strain>
    </source>
</reference>
<dbReference type="EMBL" id="KZ819192">
    <property type="protein sequence ID" value="PWZ00631.1"/>
    <property type="molecule type" value="Genomic_DNA"/>
</dbReference>
<accession>A0A317XTL0</accession>
<evidence type="ECO:0000256" key="1">
    <source>
        <dbReference type="SAM" id="Phobius"/>
    </source>
</evidence>
<protein>
    <submittedName>
        <fullName evidence="2">Uncharacterized protein</fullName>
    </submittedName>
</protein>
<evidence type="ECO:0000313" key="3">
    <source>
        <dbReference type="Proteomes" id="UP000246740"/>
    </source>
</evidence>
<proteinExistence type="predicted"/>
<organism evidence="2 3">
    <name type="scientific">Testicularia cyperi</name>
    <dbReference type="NCBI Taxonomy" id="1882483"/>
    <lineage>
        <taxon>Eukaryota</taxon>
        <taxon>Fungi</taxon>
        <taxon>Dikarya</taxon>
        <taxon>Basidiomycota</taxon>
        <taxon>Ustilaginomycotina</taxon>
        <taxon>Ustilaginomycetes</taxon>
        <taxon>Ustilaginales</taxon>
        <taxon>Anthracoideaceae</taxon>
        <taxon>Testicularia</taxon>
    </lineage>
</organism>
<dbReference type="AlphaFoldDB" id="A0A317XTL0"/>
<sequence length="107" mass="12446">MSGLSHILVSIPAQLHFVLFLYFLFSLVFFFSLVSHGFCYIPLLFRSPERVVSRLLLPWDTRPTEIVMVSWPFLWTRSAFQTSRAQACDTSERCGRSGKSRSCDRHR</sequence>
<evidence type="ECO:0000313" key="2">
    <source>
        <dbReference type="EMBL" id="PWZ00631.1"/>
    </source>
</evidence>
<keyword evidence="1" id="KW-0472">Membrane</keyword>
<feature type="transmembrane region" description="Helical" evidence="1">
    <location>
        <begin position="20"/>
        <end position="45"/>
    </location>
</feature>
<name>A0A317XTL0_9BASI</name>
<keyword evidence="1" id="KW-0812">Transmembrane</keyword>
<gene>
    <name evidence="2" type="ORF">BCV70DRAFT_98755</name>
</gene>
<keyword evidence="1" id="KW-1133">Transmembrane helix</keyword>
<dbReference type="Proteomes" id="UP000246740">
    <property type="component" value="Unassembled WGS sequence"/>
</dbReference>
<keyword evidence="3" id="KW-1185">Reference proteome</keyword>
<dbReference type="InParanoid" id="A0A317XTL0"/>